<evidence type="ECO:0000313" key="2">
    <source>
        <dbReference type="EMBL" id="RFU16570.1"/>
    </source>
</evidence>
<feature type="transmembrane region" description="Helical" evidence="1">
    <location>
        <begin position="93"/>
        <end position="113"/>
    </location>
</feature>
<reference evidence="2 3" key="1">
    <citation type="submission" date="2018-08" db="EMBL/GenBank/DDBJ databases">
        <title>Acidipila sp. 4G-K13, an acidobacterium isolated from forest soil.</title>
        <authorList>
            <person name="Gao Z.-H."/>
            <person name="Qiu L.-H."/>
        </authorList>
    </citation>
    <scope>NUCLEOTIDE SEQUENCE [LARGE SCALE GENOMIC DNA]</scope>
    <source>
        <strain evidence="2 3">4G-K13</strain>
    </source>
</reference>
<accession>A0A372INN3</accession>
<feature type="transmembrane region" description="Helical" evidence="1">
    <location>
        <begin position="21"/>
        <end position="45"/>
    </location>
</feature>
<dbReference type="Proteomes" id="UP000264702">
    <property type="component" value="Unassembled WGS sequence"/>
</dbReference>
<sequence length="181" mass="20270">MDSTPQRAQKNTGTFSDELYLIPRWSVAGAVLAFAVMQYIFWIVLPAHRHHPGPPVGLRLYFSISWSALAALYVLMIGYISRDSPRRGMSLRLWTVVCIVMPGGIGAVLYFLLRQPIISICPACGAQVENEYHFCPQCAWQVTPCCGNCYRSTRITDLFCVHCGHDLASDHPPARLHAFTK</sequence>
<dbReference type="OrthoDB" id="9806695at2"/>
<proteinExistence type="predicted"/>
<name>A0A372INN3_9BACT</name>
<evidence type="ECO:0000313" key="3">
    <source>
        <dbReference type="Proteomes" id="UP000264702"/>
    </source>
</evidence>
<keyword evidence="1" id="KW-0472">Membrane</keyword>
<organism evidence="2 3">
    <name type="scientific">Paracidobacterium acidisoli</name>
    <dbReference type="NCBI Taxonomy" id="2303751"/>
    <lineage>
        <taxon>Bacteria</taxon>
        <taxon>Pseudomonadati</taxon>
        <taxon>Acidobacteriota</taxon>
        <taxon>Terriglobia</taxon>
        <taxon>Terriglobales</taxon>
        <taxon>Acidobacteriaceae</taxon>
        <taxon>Paracidobacterium</taxon>
    </lineage>
</organism>
<gene>
    <name evidence="2" type="ORF">D0Y96_13750</name>
</gene>
<keyword evidence="3" id="KW-1185">Reference proteome</keyword>
<protein>
    <submittedName>
        <fullName evidence="2">Zinc ribbon domain-containing protein</fullName>
    </submittedName>
</protein>
<dbReference type="EMBL" id="QVQT01000004">
    <property type="protein sequence ID" value="RFU16570.1"/>
    <property type="molecule type" value="Genomic_DNA"/>
</dbReference>
<keyword evidence="1" id="KW-1133">Transmembrane helix</keyword>
<keyword evidence="1" id="KW-0812">Transmembrane</keyword>
<dbReference type="RefSeq" id="WP_117300804.1">
    <property type="nucleotide sequence ID" value="NZ_QVQT02000004.1"/>
</dbReference>
<evidence type="ECO:0000256" key="1">
    <source>
        <dbReference type="SAM" id="Phobius"/>
    </source>
</evidence>
<feature type="transmembrane region" description="Helical" evidence="1">
    <location>
        <begin position="60"/>
        <end position="81"/>
    </location>
</feature>
<dbReference type="AlphaFoldDB" id="A0A372INN3"/>
<comment type="caution">
    <text evidence="2">The sequence shown here is derived from an EMBL/GenBank/DDBJ whole genome shotgun (WGS) entry which is preliminary data.</text>
</comment>